<evidence type="ECO:0000313" key="4">
    <source>
        <dbReference type="EMBL" id="TQV83070.1"/>
    </source>
</evidence>
<evidence type="ECO:0000256" key="1">
    <source>
        <dbReference type="SAM" id="Phobius"/>
    </source>
</evidence>
<protein>
    <submittedName>
        <fullName evidence="4">DUF1449 family protein</fullName>
    </submittedName>
</protein>
<dbReference type="RefSeq" id="WP_142893969.1">
    <property type="nucleotide sequence ID" value="NZ_ML660052.1"/>
</dbReference>
<dbReference type="Pfam" id="PF07290">
    <property type="entry name" value="YqiJ_OB"/>
    <property type="match status" value="1"/>
</dbReference>
<feature type="transmembrane region" description="Helical" evidence="1">
    <location>
        <begin position="12"/>
        <end position="32"/>
    </location>
</feature>
<accession>A0A545U0R4</accession>
<evidence type="ECO:0000259" key="2">
    <source>
        <dbReference type="Pfam" id="PF07290"/>
    </source>
</evidence>
<feature type="transmembrane region" description="Helical" evidence="1">
    <location>
        <begin position="115"/>
        <end position="137"/>
    </location>
</feature>
<proteinExistence type="predicted"/>
<dbReference type="InterPro" id="IPR048376">
    <property type="entry name" value="YqiJ_N"/>
</dbReference>
<feature type="domain" description="Inner membrane protein YqiJ OB-fold" evidence="2">
    <location>
        <begin position="165"/>
        <end position="228"/>
    </location>
</feature>
<name>A0A545U0R4_9PROT</name>
<comment type="caution">
    <text evidence="4">The sequence shown here is derived from an EMBL/GenBank/DDBJ whole genome shotgun (WGS) entry which is preliminary data.</text>
</comment>
<dbReference type="InterPro" id="IPR010840">
    <property type="entry name" value="YqiJ_OB"/>
</dbReference>
<sequence length="235" mass="24119">MIDLLLATDTRPFAVALAMMAGLAALEVGFLLSGLGGLSQLVDAVLPEGLGASVDLDLDADVDADIDVDTDIAGTGGSTALSSVLGFFGIGTVPFLVVLVAFLTCFGFVGLATQYLFSTITGAYLPATVAAMPALVIGSSLSGRIAVFFGKLIPAVETDAVSSESFVGRVAEITLGTAREGEPARARLRDSKGHSHRVLVEPDLPGQTLPQGTRVLLVSRNSSVFRAIPAPSESL</sequence>
<organism evidence="4 5">
    <name type="scientific">Denitrobaculum tricleocarpae</name>
    <dbReference type="NCBI Taxonomy" id="2591009"/>
    <lineage>
        <taxon>Bacteria</taxon>
        <taxon>Pseudomonadati</taxon>
        <taxon>Pseudomonadota</taxon>
        <taxon>Alphaproteobacteria</taxon>
        <taxon>Rhodospirillales</taxon>
        <taxon>Rhodospirillaceae</taxon>
        <taxon>Denitrobaculum</taxon>
    </lineage>
</organism>
<keyword evidence="1" id="KW-0472">Membrane</keyword>
<keyword evidence="1" id="KW-1133">Transmembrane helix</keyword>
<evidence type="ECO:0000313" key="5">
    <source>
        <dbReference type="Proteomes" id="UP000315252"/>
    </source>
</evidence>
<evidence type="ECO:0000259" key="3">
    <source>
        <dbReference type="Pfam" id="PF21001"/>
    </source>
</evidence>
<keyword evidence="1" id="KW-0812">Transmembrane</keyword>
<dbReference type="Pfam" id="PF21001">
    <property type="entry name" value="YqiJ_N"/>
    <property type="match status" value="1"/>
</dbReference>
<dbReference type="AlphaFoldDB" id="A0A545U0R4"/>
<dbReference type="OrthoDB" id="5421421at2"/>
<dbReference type="EMBL" id="VHSH01000001">
    <property type="protein sequence ID" value="TQV83070.1"/>
    <property type="molecule type" value="Genomic_DNA"/>
</dbReference>
<dbReference type="Proteomes" id="UP000315252">
    <property type="component" value="Unassembled WGS sequence"/>
</dbReference>
<reference evidence="4 5" key="1">
    <citation type="submission" date="2019-06" db="EMBL/GenBank/DDBJ databases">
        <title>Whole genome sequence for Rhodospirillaceae sp. R148.</title>
        <authorList>
            <person name="Wang G."/>
        </authorList>
    </citation>
    <scope>NUCLEOTIDE SEQUENCE [LARGE SCALE GENOMIC DNA]</scope>
    <source>
        <strain evidence="4 5">R148</strain>
    </source>
</reference>
<gene>
    <name evidence="4" type="ORF">FKG95_00230</name>
</gene>
<feature type="domain" description="Inner membrane protein YqiJ N-terminal" evidence="3">
    <location>
        <begin position="12"/>
        <end position="138"/>
    </location>
</feature>
<keyword evidence="5" id="KW-1185">Reference proteome</keyword>
<feature type="transmembrane region" description="Helical" evidence="1">
    <location>
        <begin position="84"/>
        <end position="109"/>
    </location>
</feature>